<keyword evidence="4" id="KW-0804">Transcription</keyword>
<evidence type="ECO:0000256" key="5">
    <source>
        <dbReference type="SAM" id="MobiDB-lite"/>
    </source>
</evidence>
<dbReference type="PANTHER" id="PTHR30146:SF151">
    <property type="entry name" value="HTH-TYPE TRANSCRIPTIONAL REPRESSOR CYTR"/>
    <property type="match status" value="1"/>
</dbReference>
<dbReference type="Proteomes" id="UP000696931">
    <property type="component" value="Unassembled WGS sequence"/>
</dbReference>
<proteinExistence type="predicted"/>
<name>A0A933SBJ8_UNCEI</name>
<comment type="caution">
    <text evidence="7">The sequence shown here is derived from an EMBL/GenBank/DDBJ whole genome shotgun (WGS) entry which is preliminary data.</text>
</comment>
<dbReference type="GO" id="GO:0003700">
    <property type="term" value="F:DNA-binding transcription factor activity"/>
    <property type="evidence" value="ECO:0007669"/>
    <property type="project" value="TreeGrafter"/>
</dbReference>
<dbReference type="CDD" id="cd06267">
    <property type="entry name" value="PBP1_LacI_sugar_binding-like"/>
    <property type="match status" value="1"/>
</dbReference>
<dbReference type="InterPro" id="IPR046335">
    <property type="entry name" value="LacI/GalR-like_sensor"/>
</dbReference>
<evidence type="ECO:0000259" key="6">
    <source>
        <dbReference type="PROSITE" id="PS50932"/>
    </source>
</evidence>
<dbReference type="PRINTS" id="PR00036">
    <property type="entry name" value="HTHLACI"/>
</dbReference>
<keyword evidence="2" id="KW-0805">Transcription regulation</keyword>
<reference evidence="7" key="1">
    <citation type="submission" date="2020-07" db="EMBL/GenBank/DDBJ databases">
        <title>Huge and variable diversity of episymbiotic CPR bacteria and DPANN archaea in groundwater ecosystems.</title>
        <authorList>
            <person name="He C.Y."/>
            <person name="Keren R."/>
            <person name="Whittaker M."/>
            <person name="Farag I.F."/>
            <person name="Doudna J."/>
            <person name="Cate J.H.D."/>
            <person name="Banfield J.F."/>
        </authorList>
    </citation>
    <scope>NUCLEOTIDE SEQUENCE</scope>
    <source>
        <strain evidence="7">NC_groundwater_1813_Pr3_B-0.1um_71_17</strain>
    </source>
</reference>
<dbReference type="SUPFAM" id="SSF47413">
    <property type="entry name" value="lambda repressor-like DNA-binding domains"/>
    <property type="match status" value="1"/>
</dbReference>
<dbReference type="Gene3D" id="1.10.260.40">
    <property type="entry name" value="lambda repressor-like DNA-binding domains"/>
    <property type="match status" value="1"/>
</dbReference>
<feature type="compositionally biased region" description="Basic residues" evidence="5">
    <location>
        <begin position="343"/>
        <end position="353"/>
    </location>
</feature>
<evidence type="ECO:0000313" key="8">
    <source>
        <dbReference type="Proteomes" id="UP000696931"/>
    </source>
</evidence>
<sequence>MATIRDVAREAGVSIATVSRVFNQATLVSEATATHVRGIAARLDYWPNSAARSLITHRTHAIGVLLPDLYGEFFSEVIRGIDLAARAEKYQVLVSSFHDSTETIVSAIRALRGRIDGLIVMVPDAEAHTAIAEFATRFPVVLLNPGATAPECGALSVANYDGAYAAVAHLASLGHRRIGLVRGPVGNLDADERARGWRDALRAAGLEASSALEVAGDFSESAGFQAAASFVHMQPRPSAVFCANDYMAIGLLSALRDAEVRVPQDMAIVGFDDIAIGRYLTPALTTVRVDACLLGERALHQLLPFARSRRPADGQREQLPASLVVRQSCGAPQPALAEPQGGRARRRGHGTAAHHREDRLSANGNGAPA</sequence>
<dbReference type="Gene3D" id="3.40.50.2300">
    <property type="match status" value="2"/>
</dbReference>
<dbReference type="GO" id="GO:0000976">
    <property type="term" value="F:transcription cis-regulatory region binding"/>
    <property type="evidence" value="ECO:0007669"/>
    <property type="project" value="TreeGrafter"/>
</dbReference>
<dbReference type="InterPro" id="IPR010982">
    <property type="entry name" value="Lambda_DNA-bd_dom_sf"/>
</dbReference>
<feature type="domain" description="HTH lacI-type" evidence="6">
    <location>
        <begin position="2"/>
        <end position="56"/>
    </location>
</feature>
<evidence type="ECO:0000256" key="4">
    <source>
        <dbReference type="ARBA" id="ARBA00023163"/>
    </source>
</evidence>
<dbReference type="PANTHER" id="PTHR30146">
    <property type="entry name" value="LACI-RELATED TRANSCRIPTIONAL REPRESSOR"/>
    <property type="match status" value="1"/>
</dbReference>
<gene>
    <name evidence="7" type="ORF">HZA61_04295</name>
</gene>
<protein>
    <submittedName>
        <fullName evidence="7">LacI family DNA-binding transcriptional regulator</fullName>
    </submittedName>
</protein>
<dbReference type="SUPFAM" id="SSF53822">
    <property type="entry name" value="Periplasmic binding protein-like I"/>
    <property type="match status" value="1"/>
</dbReference>
<feature type="region of interest" description="Disordered" evidence="5">
    <location>
        <begin position="330"/>
        <end position="369"/>
    </location>
</feature>
<evidence type="ECO:0000256" key="2">
    <source>
        <dbReference type="ARBA" id="ARBA00023015"/>
    </source>
</evidence>
<keyword evidence="3 7" id="KW-0238">DNA-binding</keyword>
<dbReference type="CDD" id="cd01392">
    <property type="entry name" value="HTH_LacI"/>
    <property type="match status" value="1"/>
</dbReference>
<keyword evidence="1" id="KW-0678">Repressor</keyword>
<accession>A0A933SBJ8</accession>
<dbReference type="Pfam" id="PF00356">
    <property type="entry name" value="LacI"/>
    <property type="match status" value="1"/>
</dbReference>
<dbReference type="Pfam" id="PF13377">
    <property type="entry name" value="Peripla_BP_3"/>
    <property type="match status" value="1"/>
</dbReference>
<dbReference type="AlphaFoldDB" id="A0A933SBJ8"/>
<dbReference type="SMART" id="SM00354">
    <property type="entry name" value="HTH_LACI"/>
    <property type="match status" value="1"/>
</dbReference>
<dbReference type="EMBL" id="JACRIW010000032">
    <property type="protein sequence ID" value="MBI5168690.1"/>
    <property type="molecule type" value="Genomic_DNA"/>
</dbReference>
<evidence type="ECO:0000256" key="3">
    <source>
        <dbReference type="ARBA" id="ARBA00023125"/>
    </source>
</evidence>
<dbReference type="InterPro" id="IPR000843">
    <property type="entry name" value="HTH_LacI"/>
</dbReference>
<dbReference type="InterPro" id="IPR028082">
    <property type="entry name" value="Peripla_BP_I"/>
</dbReference>
<evidence type="ECO:0000313" key="7">
    <source>
        <dbReference type="EMBL" id="MBI5168690.1"/>
    </source>
</evidence>
<organism evidence="7 8">
    <name type="scientific">Eiseniibacteriota bacterium</name>
    <dbReference type="NCBI Taxonomy" id="2212470"/>
    <lineage>
        <taxon>Bacteria</taxon>
        <taxon>Candidatus Eiseniibacteriota</taxon>
    </lineage>
</organism>
<evidence type="ECO:0000256" key="1">
    <source>
        <dbReference type="ARBA" id="ARBA00022491"/>
    </source>
</evidence>
<dbReference type="PROSITE" id="PS50932">
    <property type="entry name" value="HTH_LACI_2"/>
    <property type="match status" value="1"/>
</dbReference>